<keyword evidence="3" id="KW-0460">Magnesium</keyword>
<feature type="binding site" evidence="3">
    <location>
        <position position="524"/>
    </location>
    <ligand>
        <name>Mg(2+)</name>
        <dbReference type="ChEBI" id="CHEBI:18420"/>
        <label>1</label>
    </ligand>
</feature>
<dbReference type="Pfam" id="PF03747">
    <property type="entry name" value="ADP_ribosyl_GH"/>
    <property type="match status" value="1"/>
</dbReference>
<sequence>MQLDLLGAEVARPTKSSPGTVVADAPAKVTSSTHPMRVTWVEPRIGVAHAPGVVEIAETGIEWSRDLASDLDALRAEGADVLVDLTTDEERARGGYGAIEDLADERELVVIRLPIVPEGAPCEDAHEVLERIESHVSEDAKVVLVSREGMGRAGTIAVALQVRSGRALDDALRATRELRGRKVASSDAQREWLEQIAQHVASASAIDDGEEGDLWSARELDDDDLGPELPEAAIRETIPPEIRPATPRARALSPRASAVGGAVLGAAIGDAMGHPTEFMSLEAIRRKWPPHGVTAFELYWERGGKRFAPYTDDTQMAEAVLRSLLWSRREGADLDATMQHMARAFVEWAERPQGGHRAPGNACLSGSRALARGEHWSRAGGPTAGGCGSVMRAYPFGLLYAHDLSRCEEWSVAHSKLTHRDPIALAASAAMAIGVARVLRGDPTRVVLSEMIAAAARYSARTAVMMAEALDDADGGVAPETTLDRLRGWAAHEAIAAAVYLFARSPDDPERAILEGANSPGDSDSLATLSGALAGARAGLGALPDAWVRDVERSDDLLALALEI</sequence>
<comment type="cofactor">
    <cofactor evidence="3">
        <name>Mg(2+)</name>
        <dbReference type="ChEBI" id="CHEBI:18420"/>
    </cofactor>
    <text evidence="3">Binds 2 magnesium ions per subunit.</text>
</comment>
<dbReference type="Pfam" id="PF22785">
    <property type="entry name" value="Tc-R-P"/>
    <property type="match status" value="1"/>
</dbReference>
<reference evidence="5 6" key="1">
    <citation type="submission" date="2015-03" db="EMBL/GenBank/DDBJ databases">
        <title>Genome assembly of Sandaracinus amylolyticus DSM 53668.</title>
        <authorList>
            <person name="Sharma G."/>
            <person name="Subramanian S."/>
        </authorList>
    </citation>
    <scope>NUCLEOTIDE SEQUENCE [LARGE SCALE GENOMIC DNA]</scope>
    <source>
        <strain evidence="5 6">DSM 53668</strain>
    </source>
</reference>
<protein>
    <submittedName>
        <fullName evidence="5">Putative ADP-ribosylglycohydrolase</fullName>
    </submittedName>
</protein>
<dbReference type="InterPro" id="IPR050792">
    <property type="entry name" value="ADP-ribosylglycohydrolase"/>
</dbReference>
<dbReference type="GO" id="GO:0016787">
    <property type="term" value="F:hydrolase activity"/>
    <property type="evidence" value="ECO:0007669"/>
    <property type="project" value="UniProtKB-KW"/>
</dbReference>
<dbReference type="InterPro" id="IPR029021">
    <property type="entry name" value="Prot-tyrosine_phosphatase-like"/>
</dbReference>
<keyword evidence="3" id="KW-0479">Metal-binding</keyword>
<evidence type="ECO:0000256" key="3">
    <source>
        <dbReference type="PIRSR" id="PIRSR605502-1"/>
    </source>
</evidence>
<dbReference type="Gene3D" id="3.90.190.10">
    <property type="entry name" value="Protein tyrosine phosphatase superfamily"/>
    <property type="match status" value="1"/>
</dbReference>
<dbReference type="STRING" id="927083.DB32_003900"/>
<dbReference type="PROSITE" id="PS50056">
    <property type="entry name" value="TYR_PHOSPHATASE_2"/>
    <property type="match status" value="1"/>
</dbReference>
<name>A0A0F6YI97_9BACT</name>
<evidence type="ECO:0000256" key="1">
    <source>
        <dbReference type="ARBA" id="ARBA00010702"/>
    </source>
</evidence>
<comment type="similarity">
    <text evidence="1">Belongs to the ADP-ribosylglycohydrolase family.</text>
</comment>
<keyword evidence="2 5" id="KW-0378">Hydrolase</keyword>
<dbReference type="PANTHER" id="PTHR16222:SF24">
    <property type="entry name" value="ADP-RIBOSYLHYDROLASE ARH3"/>
    <property type="match status" value="1"/>
</dbReference>
<feature type="binding site" evidence="3">
    <location>
        <position position="311"/>
    </location>
    <ligand>
        <name>Mg(2+)</name>
        <dbReference type="ChEBI" id="CHEBI:18420"/>
        <label>1</label>
    </ligand>
</feature>
<dbReference type="EMBL" id="CP011125">
    <property type="protein sequence ID" value="AKF06751.1"/>
    <property type="molecule type" value="Genomic_DNA"/>
</dbReference>
<dbReference type="KEGG" id="samy:DB32_003900"/>
<dbReference type="Gene3D" id="1.10.4080.10">
    <property type="entry name" value="ADP-ribosylation/Crystallin J1"/>
    <property type="match status" value="1"/>
</dbReference>
<dbReference type="InterPro" id="IPR000387">
    <property type="entry name" value="Tyr_Pase_dom"/>
</dbReference>
<dbReference type="GO" id="GO:0046872">
    <property type="term" value="F:metal ion binding"/>
    <property type="evidence" value="ECO:0007669"/>
    <property type="project" value="UniProtKB-KW"/>
</dbReference>
<feature type="binding site" evidence="3">
    <location>
        <position position="525"/>
    </location>
    <ligand>
        <name>Mg(2+)</name>
        <dbReference type="ChEBI" id="CHEBI:18420"/>
        <label>1</label>
    </ligand>
</feature>
<gene>
    <name evidence="5" type="ORF">DB32_003900</name>
</gene>
<proteinExistence type="inferred from homology"/>
<keyword evidence="6" id="KW-1185">Reference proteome</keyword>
<feature type="domain" description="Tyrosine specific protein phosphatases" evidence="4">
    <location>
        <begin position="123"/>
        <end position="190"/>
    </location>
</feature>
<dbReference type="AlphaFoldDB" id="A0A0F6YI97"/>
<feature type="binding site" evidence="3">
    <location>
        <position position="522"/>
    </location>
    <ligand>
        <name>Mg(2+)</name>
        <dbReference type="ChEBI" id="CHEBI:18420"/>
        <label>1</label>
    </ligand>
</feature>
<dbReference type="Proteomes" id="UP000034883">
    <property type="component" value="Chromosome"/>
</dbReference>
<evidence type="ECO:0000256" key="2">
    <source>
        <dbReference type="ARBA" id="ARBA00022801"/>
    </source>
</evidence>
<dbReference type="SUPFAM" id="SSF52799">
    <property type="entry name" value="(Phosphotyrosine protein) phosphatases II"/>
    <property type="match status" value="1"/>
</dbReference>
<evidence type="ECO:0000313" key="6">
    <source>
        <dbReference type="Proteomes" id="UP000034883"/>
    </source>
</evidence>
<feature type="binding site" evidence="3">
    <location>
        <position position="312"/>
    </location>
    <ligand>
        <name>Mg(2+)</name>
        <dbReference type="ChEBI" id="CHEBI:18420"/>
        <label>1</label>
    </ligand>
</feature>
<evidence type="ECO:0000313" key="5">
    <source>
        <dbReference type="EMBL" id="AKF06751.1"/>
    </source>
</evidence>
<dbReference type="InterPro" id="IPR005502">
    <property type="entry name" value="Ribosyl_crysJ1"/>
</dbReference>
<dbReference type="InterPro" id="IPR036705">
    <property type="entry name" value="Ribosyl_crysJ1_sf"/>
</dbReference>
<evidence type="ECO:0000259" key="4">
    <source>
        <dbReference type="PROSITE" id="PS50056"/>
    </source>
</evidence>
<dbReference type="SUPFAM" id="SSF101478">
    <property type="entry name" value="ADP-ribosylglycohydrolase"/>
    <property type="match status" value="1"/>
</dbReference>
<accession>A0A0F6YI97</accession>
<dbReference type="PANTHER" id="PTHR16222">
    <property type="entry name" value="ADP-RIBOSYLGLYCOHYDROLASE"/>
    <property type="match status" value="1"/>
</dbReference>
<feature type="binding site" evidence="3">
    <location>
        <position position="313"/>
    </location>
    <ligand>
        <name>Mg(2+)</name>
        <dbReference type="ChEBI" id="CHEBI:18420"/>
        <label>1</label>
    </ligand>
</feature>
<organism evidence="5 6">
    <name type="scientific">Sandaracinus amylolyticus</name>
    <dbReference type="NCBI Taxonomy" id="927083"/>
    <lineage>
        <taxon>Bacteria</taxon>
        <taxon>Pseudomonadati</taxon>
        <taxon>Myxococcota</taxon>
        <taxon>Polyangia</taxon>
        <taxon>Polyangiales</taxon>
        <taxon>Sandaracinaceae</taxon>
        <taxon>Sandaracinus</taxon>
    </lineage>
</organism>